<dbReference type="EMBL" id="SDEE01000268">
    <property type="protein sequence ID" value="RXW18405.1"/>
    <property type="molecule type" value="Genomic_DNA"/>
</dbReference>
<dbReference type="AlphaFoldDB" id="A0A4Q2DIE9"/>
<dbReference type="Gene3D" id="3.90.228.10">
    <property type="match status" value="1"/>
</dbReference>
<evidence type="ECO:0000313" key="4">
    <source>
        <dbReference type="Proteomes" id="UP000290288"/>
    </source>
</evidence>
<feature type="compositionally biased region" description="Basic and acidic residues" evidence="1">
    <location>
        <begin position="1"/>
        <end position="12"/>
    </location>
</feature>
<dbReference type="OrthoDB" id="9514740at2759"/>
<feature type="domain" description="PARP catalytic" evidence="2">
    <location>
        <begin position="249"/>
        <end position="321"/>
    </location>
</feature>
<name>A0A4Q2DIE9_9AGAR</name>
<gene>
    <name evidence="3" type="ORF">EST38_g7443</name>
</gene>
<feature type="region of interest" description="Disordered" evidence="1">
    <location>
        <begin position="1"/>
        <end position="82"/>
    </location>
</feature>
<dbReference type="InterPro" id="IPR012317">
    <property type="entry name" value="Poly(ADP-ribose)pol_cat_dom"/>
</dbReference>
<dbReference type="SUPFAM" id="SSF56399">
    <property type="entry name" value="ADP-ribosylation"/>
    <property type="match status" value="1"/>
</dbReference>
<reference evidence="3 4" key="1">
    <citation type="submission" date="2019-01" db="EMBL/GenBank/DDBJ databases">
        <title>Draft genome sequence of Psathyrella aberdarensis IHI B618.</title>
        <authorList>
            <person name="Buettner E."/>
            <person name="Kellner H."/>
        </authorList>
    </citation>
    <scope>NUCLEOTIDE SEQUENCE [LARGE SCALE GENOMIC DNA]</scope>
    <source>
        <strain evidence="3 4">IHI B618</strain>
    </source>
</reference>
<proteinExistence type="predicted"/>
<dbReference type="GO" id="GO:0003950">
    <property type="term" value="F:NAD+ poly-ADP-ribosyltransferase activity"/>
    <property type="evidence" value="ECO:0007669"/>
    <property type="project" value="InterPro"/>
</dbReference>
<protein>
    <recommendedName>
        <fullName evidence="2">PARP catalytic domain-containing protein</fullName>
    </recommendedName>
</protein>
<sequence>MKTRTKDVENSKESGPLNEALDLPPVAPPRNATTISSSDGGSVRSKLKKAPRSNGAAASPSVPAVPSIKESMTTGSTKGRSVLKKSALTGTTRLHCVVCKVHWASSEYSGIACSLTCIERFWQDGPTDPRMCNACHRRPKLQDQQQCGGTCADMAKAACLVCKFRPKDGKHDLCGLTCKRVAMKLAPFILEVPRDHTVYDMVERHFKRAWKGSHSSIPAITKVFKIIENEDLQRPYELYRVDVADPNGAFGQGIYTSSASSKAYDFCKADGALLLNKVVLGRVRQVNNWYEVTNCPQGYNSVVFEHKNGTRNETILYSDDAIRPVFLIMFQ</sequence>
<feature type="compositionally biased region" description="Low complexity" evidence="1">
    <location>
        <begin position="56"/>
        <end position="67"/>
    </location>
</feature>
<organism evidence="3 4">
    <name type="scientific">Candolleomyces aberdarensis</name>
    <dbReference type="NCBI Taxonomy" id="2316362"/>
    <lineage>
        <taxon>Eukaryota</taxon>
        <taxon>Fungi</taxon>
        <taxon>Dikarya</taxon>
        <taxon>Basidiomycota</taxon>
        <taxon>Agaricomycotina</taxon>
        <taxon>Agaricomycetes</taxon>
        <taxon>Agaricomycetidae</taxon>
        <taxon>Agaricales</taxon>
        <taxon>Agaricineae</taxon>
        <taxon>Psathyrellaceae</taxon>
        <taxon>Candolleomyces</taxon>
    </lineage>
</organism>
<evidence type="ECO:0000256" key="1">
    <source>
        <dbReference type="SAM" id="MobiDB-lite"/>
    </source>
</evidence>
<dbReference type="Pfam" id="PF00644">
    <property type="entry name" value="PARP"/>
    <property type="match status" value="1"/>
</dbReference>
<feature type="compositionally biased region" description="Polar residues" evidence="1">
    <location>
        <begin position="31"/>
        <end position="40"/>
    </location>
</feature>
<evidence type="ECO:0000259" key="2">
    <source>
        <dbReference type="Pfam" id="PF00644"/>
    </source>
</evidence>
<accession>A0A4Q2DIE9</accession>
<feature type="compositionally biased region" description="Polar residues" evidence="1">
    <location>
        <begin position="70"/>
        <end position="79"/>
    </location>
</feature>
<keyword evidence="4" id="KW-1185">Reference proteome</keyword>
<evidence type="ECO:0000313" key="3">
    <source>
        <dbReference type="EMBL" id="RXW18405.1"/>
    </source>
</evidence>
<comment type="caution">
    <text evidence="3">The sequence shown here is derived from an EMBL/GenBank/DDBJ whole genome shotgun (WGS) entry which is preliminary data.</text>
</comment>
<dbReference type="Proteomes" id="UP000290288">
    <property type="component" value="Unassembled WGS sequence"/>
</dbReference>